<protein>
    <recommendedName>
        <fullName evidence="8">DNA 3'-5' helicase</fullName>
        <ecNumber evidence="8">5.6.2.4</ecNumber>
    </recommendedName>
</protein>
<evidence type="ECO:0000259" key="10">
    <source>
        <dbReference type="PROSITE" id="PS51192"/>
    </source>
</evidence>
<dbReference type="InterPro" id="IPR014001">
    <property type="entry name" value="Helicase_ATP-bd"/>
</dbReference>
<comment type="similarity">
    <text evidence="1">Belongs to the helicase family. RAD25/XPB subfamily.</text>
</comment>
<dbReference type="Gene3D" id="3.40.50.300">
    <property type="entry name" value="P-loop containing nucleotide triphosphate hydrolases"/>
    <property type="match status" value="2"/>
</dbReference>
<keyword evidence="3" id="KW-0378">Hydrolase</keyword>
<evidence type="ECO:0000256" key="4">
    <source>
        <dbReference type="ARBA" id="ARBA00022806"/>
    </source>
</evidence>
<dbReference type="InterPro" id="IPR001650">
    <property type="entry name" value="Helicase_C-like"/>
</dbReference>
<organism evidence="12 13">
    <name type="scientific">Luteococcus sanguinis</name>
    <dbReference type="NCBI Taxonomy" id="174038"/>
    <lineage>
        <taxon>Bacteria</taxon>
        <taxon>Bacillati</taxon>
        <taxon>Actinomycetota</taxon>
        <taxon>Actinomycetes</taxon>
        <taxon>Propionibacteriales</taxon>
        <taxon>Propionibacteriaceae</taxon>
        <taxon>Luteococcus</taxon>
    </lineage>
</organism>
<keyword evidence="2" id="KW-0547">Nucleotide-binding</keyword>
<keyword evidence="5" id="KW-0067">ATP-binding</keyword>
<dbReference type="PROSITE" id="PS51194">
    <property type="entry name" value="HELICASE_CTER"/>
    <property type="match status" value="1"/>
</dbReference>
<evidence type="ECO:0000256" key="8">
    <source>
        <dbReference type="ARBA" id="ARBA00034808"/>
    </source>
</evidence>
<evidence type="ECO:0000313" key="13">
    <source>
        <dbReference type="Proteomes" id="UP001596266"/>
    </source>
</evidence>
<dbReference type="SUPFAM" id="SSF52540">
    <property type="entry name" value="P-loop containing nucleoside triphosphate hydrolases"/>
    <property type="match status" value="1"/>
</dbReference>
<dbReference type="NCBIfam" id="NF045503">
    <property type="entry name" value="repair_heli_XPB"/>
    <property type="match status" value="1"/>
</dbReference>
<comment type="catalytic activity">
    <reaction evidence="7">
        <text>Couples ATP hydrolysis with the unwinding of duplex DNA by translocating in the 3'-5' direction.</text>
        <dbReference type="EC" id="5.6.2.4"/>
    </reaction>
</comment>
<dbReference type="Pfam" id="PF16203">
    <property type="entry name" value="ERCC3_RAD25_C"/>
    <property type="match status" value="1"/>
</dbReference>
<keyword evidence="13" id="KW-1185">Reference proteome</keyword>
<keyword evidence="4 12" id="KW-0347">Helicase</keyword>
<evidence type="ECO:0000256" key="5">
    <source>
        <dbReference type="ARBA" id="ARBA00022840"/>
    </source>
</evidence>
<feature type="domain" description="Helicase ATP-binding" evidence="10">
    <location>
        <begin position="189"/>
        <end position="343"/>
    </location>
</feature>
<dbReference type="InterPro" id="IPR050615">
    <property type="entry name" value="ATP-dep_DNA_Helicase"/>
</dbReference>
<dbReference type="PANTHER" id="PTHR11274:SF0">
    <property type="entry name" value="GENERAL TRANSCRIPTION AND DNA REPAIR FACTOR IIH HELICASE SUBUNIT XPB"/>
    <property type="match status" value="1"/>
</dbReference>
<dbReference type="CDD" id="cd18029">
    <property type="entry name" value="DEXHc_XPB"/>
    <property type="match status" value="1"/>
</dbReference>
<dbReference type="Pfam" id="PF04851">
    <property type="entry name" value="ResIII"/>
    <property type="match status" value="1"/>
</dbReference>
<proteinExistence type="inferred from homology"/>
<dbReference type="EC" id="5.6.2.4" evidence="8"/>
<dbReference type="GO" id="GO:0004386">
    <property type="term" value="F:helicase activity"/>
    <property type="evidence" value="ECO:0007669"/>
    <property type="project" value="UniProtKB-KW"/>
</dbReference>
<dbReference type="InterPro" id="IPR027417">
    <property type="entry name" value="P-loop_NTPase"/>
</dbReference>
<dbReference type="Pfam" id="PF13625">
    <property type="entry name" value="Helicase_C_3"/>
    <property type="match status" value="1"/>
</dbReference>
<dbReference type="CDD" id="cd18789">
    <property type="entry name" value="SF2_C_XPB"/>
    <property type="match status" value="1"/>
</dbReference>
<dbReference type="SMART" id="SM00490">
    <property type="entry name" value="HELICc"/>
    <property type="match status" value="1"/>
</dbReference>
<evidence type="ECO:0000256" key="9">
    <source>
        <dbReference type="ARBA" id="ARBA00048988"/>
    </source>
</evidence>
<sequence>MNQPLIVQSDRTLLLEVDHPDADACRIEIAPFAELERAPEHVHTYRVTPLGLWNARAAGHDAEQVVDLLMRWSRYPVASSLLVDIAETMGRYGRLRIEKHPTHGLVLVSTDRAVLTEVLRSAKVKGLVGARIDDDTVIVHPSERGNLKQALLKLGWPAEDLAGYVNGEAHEIDLVQDGWTLRGYQHQAAESFWHGGSGVVVLPCGAGKTIVGADAMSLAKATTLILVTNTVSARQWKAELIKRTTLTEDEIGEYSGTLKQIRPVTIATYQVVTTKRGGVHPHLELFSARDWGLVIYDEVHLLPAPVFRMTADLQARRRLGLTATLVREDGREGDVFSLIGPKRYDAPWKDLEAQGWIAPADCVEVRVTLSDSERMACATAEPDVRYRLAATAESKNDVVVQLVEKHRGEPTLVIGQYVDQLEELAERLDAEIITGATTNKQRERIYQSFRDGEIDLIVVSKVANFSIDLPSAQVAIQVSGAFGSRQEEAQRLGRLLRPKDGRTARFYAVVSRDTPDAEFAQHRQRFLAEQGYAYRIVDAEEIETLDTDPAS</sequence>
<dbReference type="PANTHER" id="PTHR11274">
    <property type="entry name" value="RAD25/XP-B DNA REPAIR HELICASE"/>
    <property type="match status" value="1"/>
</dbReference>
<comment type="caution">
    <text evidence="12">The sequence shown here is derived from an EMBL/GenBank/DDBJ whole genome shotgun (WGS) entry which is preliminary data.</text>
</comment>
<dbReference type="EMBL" id="JBHSUA010000006">
    <property type="protein sequence ID" value="MFC6395634.1"/>
    <property type="molecule type" value="Genomic_DNA"/>
</dbReference>
<name>A0ABW1WZF3_9ACTN</name>
<evidence type="ECO:0000256" key="3">
    <source>
        <dbReference type="ARBA" id="ARBA00022801"/>
    </source>
</evidence>
<dbReference type="InterPro" id="IPR032830">
    <property type="entry name" value="XPB/Ssl2_N"/>
</dbReference>
<dbReference type="RefSeq" id="WP_343886377.1">
    <property type="nucleotide sequence ID" value="NZ_BAAAKI010000014.1"/>
</dbReference>
<dbReference type="SMART" id="SM00487">
    <property type="entry name" value="DEXDc"/>
    <property type="match status" value="1"/>
</dbReference>
<dbReference type="InterPro" id="IPR032438">
    <property type="entry name" value="ERCC3_RAD25_C"/>
</dbReference>
<dbReference type="InterPro" id="IPR006935">
    <property type="entry name" value="Helicase/UvrB_N"/>
</dbReference>
<comment type="catalytic activity">
    <reaction evidence="9">
        <text>ATP + H2O = ADP + phosphate + H(+)</text>
        <dbReference type="Rhea" id="RHEA:13065"/>
        <dbReference type="ChEBI" id="CHEBI:15377"/>
        <dbReference type="ChEBI" id="CHEBI:15378"/>
        <dbReference type="ChEBI" id="CHEBI:30616"/>
        <dbReference type="ChEBI" id="CHEBI:43474"/>
        <dbReference type="ChEBI" id="CHEBI:456216"/>
        <dbReference type="EC" id="5.6.2.4"/>
    </reaction>
</comment>
<accession>A0ABW1WZF3</accession>
<dbReference type="PROSITE" id="PS51192">
    <property type="entry name" value="HELICASE_ATP_BIND_1"/>
    <property type="match status" value="1"/>
</dbReference>
<evidence type="ECO:0000259" key="11">
    <source>
        <dbReference type="PROSITE" id="PS51194"/>
    </source>
</evidence>
<feature type="domain" description="Helicase C-terminal" evidence="11">
    <location>
        <begin position="394"/>
        <end position="550"/>
    </location>
</feature>
<dbReference type="Proteomes" id="UP001596266">
    <property type="component" value="Unassembled WGS sequence"/>
</dbReference>
<gene>
    <name evidence="12" type="ORF">ACFP57_01305</name>
</gene>
<evidence type="ECO:0000313" key="12">
    <source>
        <dbReference type="EMBL" id="MFC6395634.1"/>
    </source>
</evidence>
<keyword evidence="6" id="KW-0413">Isomerase</keyword>
<evidence type="ECO:0000256" key="7">
    <source>
        <dbReference type="ARBA" id="ARBA00034617"/>
    </source>
</evidence>
<evidence type="ECO:0000256" key="1">
    <source>
        <dbReference type="ARBA" id="ARBA00006637"/>
    </source>
</evidence>
<evidence type="ECO:0000256" key="6">
    <source>
        <dbReference type="ARBA" id="ARBA00023235"/>
    </source>
</evidence>
<reference evidence="13" key="1">
    <citation type="journal article" date="2019" name="Int. J. Syst. Evol. Microbiol.">
        <title>The Global Catalogue of Microorganisms (GCM) 10K type strain sequencing project: providing services to taxonomists for standard genome sequencing and annotation.</title>
        <authorList>
            <consortium name="The Broad Institute Genomics Platform"/>
            <consortium name="The Broad Institute Genome Sequencing Center for Infectious Disease"/>
            <person name="Wu L."/>
            <person name="Ma J."/>
        </authorList>
    </citation>
    <scope>NUCLEOTIDE SEQUENCE [LARGE SCALE GENOMIC DNA]</scope>
    <source>
        <strain evidence="13">CGMCC 1.15277</strain>
    </source>
</reference>
<evidence type="ECO:0000256" key="2">
    <source>
        <dbReference type="ARBA" id="ARBA00022741"/>
    </source>
</evidence>